<feature type="domain" description="Sushi" evidence="8">
    <location>
        <begin position="85"/>
        <end position="141"/>
    </location>
</feature>
<dbReference type="GO" id="GO:0030246">
    <property type="term" value="F:carbohydrate binding"/>
    <property type="evidence" value="ECO:0007669"/>
    <property type="project" value="UniProtKB-KW"/>
</dbReference>
<protein>
    <submittedName>
        <fullName evidence="9">P-selectin CD62 antigen-like family member P</fullName>
    </submittedName>
</protein>
<dbReference type="Gene3D" id="2.10.70.10">
    <property type="entry name" value="Complement Module, domain 1"/>
    <property type="match status" value="5"/>
</dbReference>
<feature type="domain" description="Sushi" evidence="8">
    <location>
        <begin position="22"/>
        <end position="84"/>
    </location>
</feature>
<evidence type="ECO:0000256" key="5">
    <source>
        <dbReference type="ARBA" id="ARBA00023180"/>
    </source>
</evidence>
<dbReference type="InterPro" id="IPR000436">
    <property type="entry name" value="Sushi_SCR_CCP_dom"/>
</dbReference>
<keyword evidence="3" id="KW-0677">Repeat</keyword>
<keyword evidence="10" id="KW-1185">Reference proteome</keyword>
<dbReference type="PANTHER" id="PTHR46393">
    <property type="entry name" value="SUSHI DOMAIN-CONTAINING PROTEIN"/>
    <property type="match status" value="1"/>
</dbReference>
<keyword evidence="5" id="KW-0325">Glycoprotein</keyword>
<dbReference type="SMART" id="SM00032">
    <property type="entry name" value="CCP"/>
    <property type="match status" value="5"/>
</dbReference>
<evidence type="ECO:0000313" key="10">
    <source>
        <dbReference type="Proteomes" id="UP000324632"/>
    </source>
</evidence>
<gene>
    <name evidence="9" type="ORF">E1301_Tti019842</name>
</gene>
<evidence type="ECO:0000313" key="9">
    <source>
        <dbReference type="EMBL" id="KAA0706581.1"/>
    </source>
</evidence>
<comment type="caution">
    <text evidence="9">The sequence shown here is derived from an EMBL/GenBank/DDBJ whole genome shotgun (WGS) entry which is preliminary data.</text>
</comment>
<keyword evidence="4 6" id="KW-1015">Disulfide bond</keyword>
<keyword evidence="2 7" id="KW-0732">Signal</keyword>
<feature type="domain" description="Sushi" evidence="8">
    <location>
        <begin position="310"/>
        <end position="369"/>
    </location>
</feature>
<feature type="disulfide bond" evidence="6">
    <location>
        <begin position="112"/>
        <end position="139"/>
    </location>
</feature>
<evidence type="ECO:0000256" key="3">
    <source>
        <dbReference type="ARBA" id="ARBA00022737"/>
    </source>
</evidence>
<feature type="domain" description="Sushi" evidence="8">
    <location>
        <begin position="202"/>
        <end position="260"/>
    </location>
</feature>
<organism evidence="9 10">
    <name type="scientific">Triplophysa tibetana</name>
    <dbReference type="NCBI Taxonomy" id="1572043"/>
    <lineage>
        <taxon>Eukaryota</taxon>
        <taxon>Metazoa</taxon>
        <taxon>Chordata</taxon>
        <taxon>Craniata</taxon>
        <taxon>Vertebrata</taxon>
        <taxon>Euteleostomi</taxon>
        <taxon>Actinopterygii</taxon>
        <taxon>Neopterygii</taxon>
        <taxon>Teleostei</taxon>
        <taxon>Ostariophysi</taxon>
        <taxon>Cypriniformes</taxon>
        <taxon>Nemacheilidae</taxon>
        <taxon>Triplophysa</taxon>
    </lineage>
</organism>
<keyword evidence="9" id="KW-0430">Lectin</keyword>
<evidence type="ECO:0000256" key="4">
    <source>
        <dbReference type="ARBA" id="ARBA00023157"/>
    </source>
</evidence>
<comment type="caution">
    <text evidence="6">Lacks conserved residue(s) required for the propagation of feature annotation.</text>
</comment>
<reference evidence="9 10" key="1">
    <citation type="journal article" date="2019" name="Mol. Ecol. Resour.">
        <title>Chromosome-level genome assembly of Triplophysa tibetana, a fish adapted to the harsh high-altitude environment of the Tibetan Plateau.</title>
        <authorList>
            <person name="Yang X."/>
            <person name="Liu H."/>
            <person name="Ma Z."/>
            <person name="Zou Y."/>
            <person name="Zou M."/>
            <person name="Mao Y."/>
            <person name="Li X."/>
            <person name="Wang H."/>
            <person name="Chen T."/>
            <person name="Wang W."/>
            <person name="Yang R."/>
        </authorList>
    </citation>
    <scope>NUCLEOTIDE SEQUENCE [LARGE SCALE GENOMIC DNA]</scope>
    <source>
        <strain evidence="9">TTIB1903HZAU</strain>
        <tissue evidence="9">Muscle</tissue>
    </source>
</reference>
<evidence type="ECO:0000256" key="6">
    <source>
        <dbReference type="PROSITE-ProRule" id="PRU00302"/>
    </source>
</evidence>
<evidence type="ECO:0000259" key="8">
    <source>
        <dbReference type="PROSITE" id="PS50923"/>
    </source>
</evidence>
<accession>A0A5A9NBV4</accession>
<dbReference type="PANTHER" id="PTHR46393:SF7">
    <property type="entry name" value="COMPLEMENT C2"/>
    <property type="match status" value="1"/>
</dbReference>
<sequence length="371" mass="41690">MAHVWGNILILVFAHFVGSQGNQCGEPTKYPDRRLDEKYHHISDFNHDDNVEYNCAPGYRRTGGSRISFCKEGRWTPSDLTCEMVKCPDIKIINSKQFSKIVRYNTTVDITCEQGFILRGAQHLRCELNGSWTPDVPTCEPVRCSAPLMVNGKIQSGVKQHYKPLENLTVSCTEGYDLIGLSLVTCGSDGQWQRLPECRPEVRCSAPLMVNGKIQSGVKLHYKPLENVTVSCTEGYDLIGSSLVTCGPQGQWERLPECRFKVSLTGNCGPAPRYPHAHLRDEYSPTQREHTAEARLRYKCTIGHRLAGAVYCPPPPLVRNADMFDRTYEQVPFGYMVSYRCRTGSLIGAKRIHCTKNGTWSAPPPECRGKQ</sequence>
<feature type="chain" id="PRO_5022731296" evidence="7">
    <location>
        <begin position="22"/>
        <end position="371"/>
    </location>
</feature>
<feature type="domain" description="Sushi" evidence="8">
    <location>
        <begin position="142"/>
        <end position="200"/>
    </location>
</feature>
<evidence type="ECO:0000256" key="1">
    <source>
        <dbReference type="ARBA" id="ARBA00022659"/>
    </source>
</evidence>
<name>A0A5A9NBV4_9TELE</name>
<keyword evidence="1 6" id="KW-0768">Sushi</keyword>
<dbReference type="InterPro" id="IPR035976">
    <property type="entry name" value="Sushi/SCR/CCP_sf"/>
</dbReference>
<dbReference type="AlphaFoldDB" id="A0A5A9NBV4"/>
<feature type="disulfide bond" evidence="6">
    <location>
        <begin position="55"/>
        <end position="82"/>
    </location>
</feature>
<dbReference type="PROSITE" id="PS50923">
    <property type="entry name" value="SUSHI"/>
    <property type="match status" value="5"/>
</dbReference>
<dbReference type="EMBL" id="SOYY01000020">
    <property type="protein sequence ID" value="KAA0706581.1"/>
    <property type="molecule type" value="Genomic_DNA"/>
</dbReference>
<dbReference type="CDD" id="cd00033">
    <property type="entry name" value="CCP"/>
    <property type="match status" value="5"/>
</dbReference>
<dbReference type="Proteomes" id="UP000324632">
    <property type="component" value="Chromosome 20"/>
</dbReference>
<dbReference type="Pfam" id="PF00084">
    <property type="entry name" value="Sushi"/>
    <property type="match status" value="5"/>
</dbReference>
<proteinExistence type="predicted"/>
<evidence type="ECO:0000256" key="7">
    <source>
        <dbReference type="SAM" id="SignalP"/>
    </source>
</evidence>
<feature type="signal peptide" evidence="7">
    <location>
        <begin position="1"/>
        <end position="21"/>
    </location>
</feature>
<dbReference type="SUPFAM" id="SSF57535">
    <property type="entry name" value="Complement control module/SCR domain"/>
    <property type="match status" value="5"/>
</dbReference>
<evidence type="ECO:0000256" key="2">
    <source>
        <dbReference type="ARBA" id="ARBA00022729"/>
    </source>
</evidence>